<dbReference type="GeneID" id="41718497"/>
<dbReference type="KEGG" id="step:IC006_2171"/>
<keyword evidence="1" id="KW-0812">Transmembrane</keyword>
<accession>A0A510E535</accession>
<evidence type="ECO:0000313" key="5">
    <source>
        <dbReference type="Proteomes" id="UP000325030"/>
    </source>
</evidence>
<dbReference type="EMBL" id="AP018930">
    <property type="protein sequence ID" value="BBG27621.1"/>
    <property type="molecule type" value="Genomic_DNA"/>
</dbReference>
<keyword evidence="4" id="KW-1185">Reference proteome</keyword>
<sequence>MVISIIPVIKVSASEPSSVIIINAHDAIGYTFLVSNYSIGIVLINGTKQDYIPLCHLSINSTVEHDRNISRYLPHFHLSLQPFLCLYNGNYILYYDTFISSALPFFQYSYPNTVEKFLHELKVVYEEGRGVSGTINVSELDEFPLVHAVVLKGGHICENYIISPRSFTFLSNSTNLFMYNLPVYAWKDLIIEFNLITDNSSIKCNIINQFNSVNFNPYLKVYGIGINVFNVTSDQINDYNISLSPPSTLISLAGLGEPILDLGEQTAENNQTVFSWLGFEKGLLYLKEQVGEETRVLIFNVVKENLTKIYTFYNKTVCFLDNGLVAYNSSWIQWSYMNETVTENLNLTPIFKHNPLPGLPFFIGNDLYNVIFYNHQLYISFLTFVGHITFDEPICLESSSSAYNPSSSYLPAGRQNGSIILPLPPICIYQLRGSSNNYIYDQANLTSSALSSYKFFVDGKVHEGIIVDNEEPLILNSDGVFTFERPLVRASFTRVYINQDLNVLILCDKGNYTVVDLQDMRVFKASMPPLGFSGDYAIFLYNDSLCMRPLSLLNTSIRSLESDSSNSGFNFETFYPVIFLSTLIPALVVVFMFRKIMKQVRP</sequence>
<feature type="transmembrane region" description="Helical" evidence="1">
    <location>
        <begin position="574"/>
        <end position="593"/>
    </location>
</feature>
<evidence type="ECO:0000313" key="4">
    <source>
        <dbReference type="Proteomes" id="UP000322983"/>
    </source>
</evidence>
<evidence type="ECO:0000256" key="1">
    <source>
        <dbReference type="SAM" id="Phobius"/>
    </source>
</evidence>
<dbReference type="Proteomes" id="UP000322983">
    <property type="component" value="Chromosome"/>
</dbReference>
<protein>
    <submittedName>
        <fullName evidence="3">Uncharacterized protein</fullName>
    </submittedName>
</protein>
<dbReference type="AlphaFoldDB" id="A0A510E535"/>
<reference evidence="3 4" key="2">
    <citation type="journal article" date="2020" name="Int. J. Syst. Evol. Microbiol.">
        <title>Sulfuracidifex tepidarius gen. nov., sp. nov. and transfer of Sulfolobus metallicus Huber and Stetter 1992 to the genus Sulfuracidifex as Sulfuracidifex metallicus comb. nov.</title>
        <authorList>
            <person name="Itoh T."/>
            <person name="Miura T."/>
            <person name="Sakai H.D."/>
            <person name="Kato S."/>
            <person name="Ohkuma M."/>
            <person name="Takashina T."/>
        </authorList>
    </citation>
    <scope>NUCLEOTIDE SEQUENCE</scope>
    <source>
        <strain evidence="2 4">IC-006</strain>
        <strain evidence="3">IC-007</strain>
    </source>
</reference>
<name>A0A510E535_9CREN</name>
<keyword evidence="1" id="KW-1133">Transmembrane helix</keyword>
<evidence type="ECO:0000313" key="2">
    <source>
        <dbReference type="EMBL" id="BBG24837.1"/>
    </source>
</evidence>
<dbReference type="EMBL" id="AP018929">
    <property type="protein sequence ID" value="BBG24837.1"/>
    <property type="molecule type" value="Genomic_DNA"/>
</dbReference>
<proteinExistence type="predicted"/>
<accession>A0A510DXA6</accession>
<dbReference type="RefSeq" id="WP_054846244.1">
    <property type="nucleotide sequence ID" value="NZ_AP018929.1"/>
</dbReference>
<evidence type="ECO:0000313" key="3">
    <source>
        <dbReference type="EMBL" id="BBG27621.1"/>
    </source>
</evidence>
<organism evidence="3 5">
    <name type="scientific">Sulfuracidifex tepidarius</name>
    <dbReference type="NCBI Taxonomy" id="1294262"/>
    <lineage>
        <taxon>Archaea</taxon>
        <taxon>Thermoproteota</taxon>
        <taxon>Thermoprotei</taxon>
        <taxon>Sulfolobales</taxon>
        <taxon>Sulfolobaceae</taxon>
        <taxon>Sulfuracidifex</taxon>
    </lineage>
</organism>
<dbReference type="Proteomes" id="UP000325030">
    <property type="component" value="Chromosome"/>
</dbReference>
<keyword evidence="1" id="KW-0472">Membrane</keyword>
<reference evidence="5" key="1">
    <citation type="submission" date="2018-09" db="EMBL/GenBank/DDBJ databases">
        <title>Complete Genome Sequencing of Sulfolobus sp. JCM 16834.</title>
        <authorList>
            <person name="Kato S."/>
            <person name="Itoh T."/>
            <person name="Ohkuma M."/>
        </authorList>
    </citation>
    <scope>NUCLEOTIDE SEQUENCE [LARGE SCALE GENOMIC DNA]</scope>
    <source>
        <strain evidence="5">IC-007</strain>
    </source>
</reference>
<gene>
    <name evidence="2" type="ORF">IC006_2171</name>
    <name evidence="3" type="ORF">IC007_2175</name>
</gene>